<dbReference type="InParanoid" id="G0NE76"/>
<dbReference type="OMA" id="EESHEDM"/>
<evidence type="ECO:0000256" key="3">
    <source>
        <dbReference type="ARBA" id="ARBA00022980"/>
    </source>
</evidence>
<dbReference type="InterPro" id="IPR038716">
    <property type="entry name" value="P1/P2_N_sf"/>
</dbReference>
<name>G0NE76_CAEBE</name>
<evidence type="ECO:0000313" key="9">
    <source>
        <dbReference type="Proteomes" id="UP000008068"/>
    </source>
</evidence>
<keyword evidence="4" id="KW-0687">Ribonucleoprotein</keyword>
<reference evidence="9" key="1">
    <citation type="submission" date="2011-07" db="EMBL/GenBank/DDBJ databases">
        <authorList>
            <consortium name="Caenorhabditis brenneri Sequencing and Analysis Consortium"/>
            <person name="Wilson R.K."/>
        </authorList>
    </citation>
    <scope>NUCLEOTIDE SEQUENCE [LARGE SCALE GENOMIC DNA]</scope>
    <source>
        <strain evidence="9">PB2801</strain>
    </source>
</reference>
<dbReference type="STRING" id="135651.G0NE76"/>
<protein>
    <recommendedName>
        <fullName evidence="5">Large ribosomal subunit protein P2</fullName>
    </recommendedName>
    <alternativeName>
        <fullName evidence="6">60S acidic ribosomal protein P2</fullName>
    </alternativeName>
</protein>
<dbReference type="Proteomes" id="UP000008068">
    <property type="component" value="Unassembled WGS sequence"/>
</dbReference>
<dbReference type="InterPro" id="IPR044076">
    <property type="entry name" value="Ribosomal_P2"/>
</dbReference>
<evidence type="ECO:0000256" key="5">
    <source>
        <dbReference type="ARBA" id="ARBA00035301"/>
    </source>
</evidence>
<proteinExistence type="inferred from homology"/>
<evidence type="ECO:0000256" key="1">
    <source>
        <dbReference type="ARBA" id="ARBA00003362"/>
    </source>
</evidence>
<evidence type="ECO:0000256" key="4">
    <source>
        <dbReference type="ARBA" id="ARBA00023274"/>
    </source>
</evidence>
<sequence>MRYISAYLLSAIGGNASPQAEDVKKIIQSIGADVDEEKVNAVVSAMQGKTLSEVITEGKSKLAAVPSGEAAPTSKAQPPADSKPAKKEEQKEESDDDMGFGLFD</sequence>
<keyword evidence="3" id="KW-0689">Ribosomal protein</keyword>
<evidence type="ECO:0000256" key="7">
    <source>
        <dbReference type="SAM" id="MobiDB-lite"/>
    </source>
</evidence>
<organism evidence="9">
    <name type="scientific">Caenorhabditis brenneri</name>
    <name type="common">Nematode worm</name>
    <dbReference type="NCBI Taxonomy" id="135651"/>
    <lineage>
        <taxon>Eukaryota</taxon>
        <taxon>Metazoa</taxon>
        <taxon>Ecdysozoa</taxon>
        <taxon>Nematoda</taxon>
        <taxon>Chromadorea</taxon>
        <taxon>Rhabditida</taxon>
        <taxon>Rhabditina</taxon>
        <taxon>Rhabditomorpha</taxon>
        <taxon>Rhabditoidea</taxon>
        <taxon>Rhabditidae</taxon>
        <taxon>Peloderinae</taxon>
        <taxon>Caenorhabditis</taxon>
    </lineage>
</organism>
<evidence type="ECO:0000313" key="8">
    <source>
        <dbReference type="EMBL" id="EGT58650.1"/>
    </source>
</evidence>
<evidence type="ECO:0000256" key="6">
    <source>
        <dbReference type="ARBA" id="ARBA00035443"/>
    </source>
</evidence>
<dbReference type="GO" id="GO:0003735">
    <property type="term" value="F:structural constituent of ribosome"/>
    <property type="evidence" value="ECO:0007669"/>
    <property type="project" value="InterPro"/>
</dbReference>
<dbReference type="GO" id="GO:0022625">
    <property type="term" value="C:cytosolic large ribosomal subunit"/>
    <property type="evidence" value="ECO:0007669"/>
    <property type="project" value="InterPro"/>
</dbReference>
<dbReference type="OrthoDB" id="1227494at2759"/>
<feature type="region of interest" description="Disordered" evidence="7">
    <location>
        <begin position="62"/>
        <end position="104"/>
    </location>
</feature>
<evidence type="ECO:0000256" key="2">
    <source>
        <dbReference type="ARBA" id="ARBA00005436"/>
    </source>
</evidence>
<dbReference type="PANTHER" id="PTHR21141">
    <property type="entry name" value="60S ACIDIC RIBOSOMAL PROTEIN FAMILY MEMBER"/>
    <property type="match status" value="1"/>
</dbReference>
<dbReference type="PANTHER" id="PTHR21141:SF5">
    <property type="entry name" value="LARGE RIBOSOMAL SUBUNIT PROTEIN P2"/>
    <property type="match status" value="1"/>
</dbReference>
<dbReference type="eggNOG" id="KOG3449">
    <property type="taxonomic scope" value="Eukaryota"/>
</dbReference>
<dbReference type="AlphaFoldDB" id="G0NE76"/>
<comment type="similarity">
    <text evidence="2">Belongs to the eukaryotic ribosomal protein P1/P2 family.</text>
</comment>
<dbReference type="HOGENOM" id="CLU_114656_0_2_1"/>
<dbReference type="FunFam" id="1.10.10.1410:FF:000002">
    <property type="entry name" value="60S acidic ribosomal protein P2"/>
    <property type="match status" value="1"/>
</dbReference>
<dbReference type="Pfam" id="PF00428">
    <property type="entry name" value="Ribosomal_60s"/>
    <property type="match status" value="1"/>
</dbReference>
<dbReference type="EMBL" id="GL379871">
    <property type="protein sequence ID" value="EGT58650.1"/>
    <property type="molecule type" value="Genomic_DNA"/>
</dbReference>
<dbReference type="Gene3D" id="1.10.10.1410">
    <property type="match status" value="1"/>
</dbReference>
<comment type="function">
    <text evidence="1">Plays an important role in the elongation step of protein synthesis.</text>
</comment>
<dbReference type="InterPro" id="IPR027534">
    <property type="entry name" value="Ribosomal_P1/P2"/>
</dbReference>
<dbReference type="GO" id="GO:0002182">
    <property type="term" value="P:cytoplasmic translational elongation"/>
    <property type="evidence" value="ECO:0007669"/>
    <property type="project" value="InterPro"/>
</dbReference>
<dbReference type="CDD" id="cd05833">
    <property type="entry name" value="Ribosomal_P2"/>
    <property type="match status" value="1"/>
</dbReference>
<dbReference type="HAMAP" id="MF_01478">
    <property type="entry name" value="Ribosomal_L12_arch"/>
    <property type="match status" value="1"/>
</dbReference>
<gene>
    <name evidence="8" type="ORF">CAEBREN_18564</name>
</gene>
<keyword evidence="9" id="KW-1185">Reference proteome</keyword>
<accession>G0NE76</accession>